<dbReference type="EMBL" id="JBHFQA010000005">
    <property type="protein sequence ID" value="KAL2098631.1"/>
    <property type="molecule type" value="Genomic_DNA"/>
</dbReference>
<reference evidence="9 10" key="1">
    <citation type="submission" date="2024-09" db="EMBL/GenBank/DDBJ databases">
        <title>A chromosome-level genome assembly of Gray's grenadier anchovy, Coilia grayii.</title>
        <authorList>
            <person name="Fu Z."/>
        </authorList>
    </citation>
    <scope>NUCLEOTIDE SEQUENCE [LARGE SCALE GENOMIC DNA]</scope>
    <source>
        <strain evidence="9">G4</strain>
        <tissue evidence="9">Muscle</tissue>
    </source>
</reference>
<dbReference type="Gene3D" id="1.10.418.10">
    <property type="entry name" value="Calponin-like domain"/>
    <property type="match status" value="2"/>
</dbReference>
<comment type="subcellular location">
    <subcellularLocation>
        <location evidence="1">Endomembrane system</location>
    </subcellularLocation>
</comment>
<keyword evidence="2" id="KW-0597">Phosphoprotein</keyword>
<gene>
    <name evidence="9" type="ORF">ACEWY4_005111</name>
</gene>
<evidence type="ECO:0000259" key="8">
    <source>
        <dbReference type="PROSITE" id="PS50021"/>
    </source>
</evidence>
<accession>A0ABD1KHZ8</accession>
<keyword evidence="10" id="KW-1185">Reference proteome</keyword>
<dbReference type="GO" id="GO:0003779">
    <property type="term" value="F:actin binding"/>
    <property type="evidence" value="ECO:0007669"/>
    <property type="project" value="UniProtKB-KW"/>
</dbReference>
<feature type="compositionally biased region" description="Pro residues" evidence="7">
    <location>
        <begin position="1666"/>
        <end position="1683"/>
    </location>
</feature>
<feature type="region of interest" description="Disordered" evidence="7">
    <location>
        <begin position="175"/>
        <end position="195"/>
    </location>
</feature>
<dbReference type="InterPro" id="IPR001589">
    <property type="entry name" value="Actinin_actin-bd_CS"/>
</dbReference>
<dbReference type="FunFam" id="1.10.418.10:FF:000057">
    <property type="entry name" value="Calmin"/>
    <property type="match status" value="1"/>
</dbReference>
<evidence type="ECO:0000256" key="1">
    <source>
        <dbReference type="ARBA" id="ARBA00004308"/>
    </source>
</evidence>
<evidence type="ECO:0000313" key="10">
    <source>
        <dbReference type="Proteomes" id="UP001591681"/>
    </source>
</evidence>
<feature type="compositionally biased region" description="Pro residues" evidence="7">
    <location>
        <begin position="1709"/>
        <end position="1726"/>
    </location>
</feature>
<feature type="compositionally biased region" description="Pro residues" evidence="7">
    <location>
        <begin position="2096"/>
        <end position="2106"/>
    </location>
</feature>
<dbReference type="PANTHER" id="PTHR14514">
    <property type="entry name" value="PKA ANCHORING PROTEIN"/>
    <property type="match status" value="1"/>
</dbReference>
<feature type="coiled-coil region" evidence="6">
    <location>
        <begin position="3802"/>
        <end position="3829"/>
    </location>
</feature>
<evidence type="ECO:0000256" key="6">
    <source>
        <dbReference type="SAM" id="Coils"/>
    </source>
</evidence>
<feature type="compositionally biased region" description="Pro residues" evidence="7">
    <location>
        <begin position="1643"/>
        <end position="1652"/>
    </location>
</feature>
<feature type="compositionally biased region" description="Pro residues" evidence="7">
    <location>
        <begin position="1995"/>
        <end position="2015"/>
    </location>
</feature>
<feature type="coiled-coil region" evidence="6">
    <location>
        <begin position="3952"/>
        <end position="3979"/>
    </location>
</feature>
<feature type="compositionally biased region" description="Polar residues" evidence="7">
    <location>
        <begin position="1738"/>
        <end position="1749"/>
    </location>
</feature>
<name>A0ABD1KHZ8_9TELE</name>
<feature type="compositionally biased region" description="Low complexity" evidence="7">
    <location>
        <begin position="1567"/>
        <end position="1584"/>
    </location>
</feature>
<evidence type="ECO:0000313" key="9">
    <source>
        <dbReference type="EMBL" id="KAL2098631.1"/>
    </source>
</evidence>
<feature type="coiled-coil region" evidence="6">
    <location>
        <begin position="485"/>
        <end position="516"/>
    </location>
</feature>
<feature type="region of interest" description="Disordered" evidence="7">
    <location>
        <begin position="1407"/>
        <end position="2106"/>
    </location>
</feature>
<feature type="compositionally biased region" description="Low complexity" evidence="7">
    <location>
        <begin position="1223"/>
        <end position="1243"/>
    </location>
</feature>
<evidence type="ECO:0000256" key="5">
    <source>
        <dbReference type="ARBA" id="ARBA00023203"/>
    </source>
</evidence>
<feature type="compositionally biased region" description="Low complexity" evidence="7">
    <location>
        <begin position="2036"/>
        <end position="2095"/>
    </location>
</feature>
<evidence type="ECO:0000256" key="2">
    <source>
        <dbReference type="ARBA" id="ARBA00022553"/>
    </source>
</evidence>
<dbReference type="PANTHER" id="PTHR14514:SF4">
    <property type="entry name" value="NESPRIN-2"/>
    <property type="match status" value="1"/>
</dbReference>
<dbReference type="PROSITE" id="PS00020">
    <property type="entry name" value="ACTININ_2"/>
    <property type="match status" value="1"/>
</dbReference>
<dbReference type="Proteomes" id="UP001591681">
    <property type="component" value="Unassembled WGS sequence"/>
</dbReference>
<keyword evidence="6" id="KW-0175">Coiled coil</keyword>
<feature type="compositionally biased region" description="Low complexity" evidence="7">
    <location>
        <begin position="1407"/>
        <end position="1433"/>
    </location>
</feature>
<feature type="coiled-coil region" evidence="6">
    <location>
        <begin position="3092"/>
        <end position="3119"/>
    </location>
</feature>
<feature type="coiled-coil region" evidence="6">
    <location>
        <begin position="2994"/>
        <end position="3021"/>
    </location>
</feature>
<dbReference type="PROSITE" id="PS50021">
    <property type="entry name" value="CH"/>
    <property type="match status" value="2"/>
</dbReference>
<proteinExistence type="predicted"/>
<evidence type="ECO:0000256" key="4">
    <source>
        <dbReference type="ARBA" id="ARBA00023136"/>
    </source>
</evidence>
<dbReference type="SMART" id="SM00033">
    <property type="entry name" value="CH"/>
    <property type="match status" value="2"/>
</dbReference>
<feature type="compositionally biased region" description="Low complexity" evidence="7">
    <location>
        <begin position="1653"/>
        <end position="1665"/>
    </location>
</feature>
<feature type="compositionally biased region" description="Polar residues" evidence="7">
    <location>
        <begin position="984"/>
        <end position="994"/>
    </location>
</feature>
<organism evidence="9 10">
    <name type="scientific">Coilia grayii</name>
    <name type="common">Gray's grenadier anchovy</name>
    <dbReference type="NCBI Taxonomy" id="363190"/>
    <lineage>
        <taxon>Eukaryota</taxon>
        <taxon>Metazoa</taxon>
        <taxon>Chordata</taxon>
        <taxon>Craniata</taxon>
        <taxon>Vertebrata</taxon>
        <taxon>Euteleostomi</taxon>
        <taxon>Actinopterygii</taxon>
        <taxon>Neopterygii</taxon>
        <taxon>Teleostei</taxon>
        <taxon>Clupei</taxon>
        <taxon>Clupeiformes</taxon>
        <taxon>Clupeoidei</taxon>
        <taxon>Engraulidae</taxon>
        <taxon>Coilinae</taxon>
        <taxon>Coilia</taxon>
    </lineage>
</organism>
<protein>
    <recommendedName>
        <fullName evidence="8">Calponin-homology (CH) domain-containing protein</fullName>
    </recommendedName>
</protein>
<feature type="compositionally biased region" description="Pro residues" evidence="7">
    <location>
        <begin position="1824"/>
        <end position="1840"/>
    </location>
</feature>
<dbReference type="Pfam" id="PF00307">
    <property type="entry name" value="CH"/>
    <property type="match status" value="2"/>
</dbReference>
<feature type="compositionally biased region" description="Low complexity" evidence="7">
    <location>
        <begin position="1901"/>
        <end position="1911"/>
    </location>
</feature>
<evidence type="ECO:0000256" key="3">
    <source>
        <dbReference type="ARBA" id="ARBA00022737"/>
    </source>
</evidence>
<keyword evidence="3" id="KW-0677">Repeat</keyword>
<feature type="compositionally biased region" description="Pro residues" evidence="7">
    <location>
        <begin position="1867"/>
        <end position="1884"/>
    </location>
</feature>
<feature type="compositionally biased region" description="Basic and acidic residues" evidence="7">
    <location>
        <begin position="1032"/>
        <end position="1050"/>
    </location>
</feature>
<feature type="domain" description="Calponin-homology (CH)" evidence="8">
    <location>
        <begin position="200"/>
        <end position="306"/>
    </location>
</feature>
<feature type="compositionally biased region" description="Polar residues" evidence="7">
    <location>
        <begin position="1055"/>
        <end position="1069"/>
    </location>
</feature>
<dbReference type="InterPro" id="IPR036872">
    <property type="entry name" value="CH_dom_sf"/>
</dbReference>
<feature type="compositionally biased region" description="Low complexity" evidence="7">
    <location>
        <begin position="1476"/>
        <end position="1490"/>
    </location>
</feature>
<keyword evidence="4" id="KW-0472">Membrane</keyword>
<dbReference type="PROSITE" id="PS00019">
    <property type="entry name" value="ACTININ_1"/>
    <property type="match status" value="1"/>
</dbReference>
<dbReference type="SUPFAM" id="SSF46966">
    <property type="entry name" value="Spectrin repeat"/>
    <property type="match status" value="1"/>
</dbReference>
<dbReference type="InterPro" id="IPR001715">
    <property type="entry name" value="CH_dom"/>
</dbReference>
<dbReference type="Gene3D" id="1.20.58.60">
    <property type="match status" value="2"/>
</dbReference>
<dbReference type="InterPro" id="IPR057057">
    <property type="entry name" value="Spectrin_SYNE1"/>
</dbReference>
<feature type="domain" description="Calponin-homology (CH)" evidence="8">
    <location>
        <begin position="39"/>
        <end position="144"/>
    </location>
</feature>
<sequence>MDVVAERERDVCVDVMEDELRSLDDLEEFMDVCGVEQEQIQKRTFTNWINAQLSKRKPPCVVLDLFYDFRDGARLLDLLEVISGQRLSRERGRGMFQHRSNIETALSFLKKKSIKLVNINVPDIIDGKPSIILGLIWTIIMHFHIEELASSLSFSSRQSSLESLASLDTIGSSCSSARSSPLPHRGPAPSPSPLHQRFRISAKKALLLWVRDQCHKAGCTLSVKDFKASWRSGVVFLAVLSSLRPGLLDLTLARTRTNRQNLEEAFRLAERELRIPRLLDPADVDVREPDEKSIMTYVAQFLQYSKDMPVSEEDMAVTCETPPKCLSPINLPSNFTPAISASPYRQGRLLHRPSLKAPCQLSDLSRAISTGTSASQKAQEVTCWLEQAYQELLEGWDSTEGESYAERYHVFQTFIVSFNEQRRPVMPLLTAMKRTSKLSEEQKGLRVAWDSLAEKLREYKAELDLSLPAPLDTVGRWLLRAEAALSDAETDAHDHVRAAEEAREKMEQLKTCMEEMPRYMKTFQTFQNMDEYGGELVPSDKVEEMKRRFTSVRVAAKYHGIRLEYQEQRHTALHLLGQINTKLNTWKKAYISQEAVRVLLQDWHETVGKQELVTQLEGVLAKLKHTVSKYSSKAALAGEANQVGQQMKKLQADSAVAMEAVTAVKSTMGRVMSSFDSFSDLHSSLLAWLEQGTQRAEVCAEVLSEWGCRQARLNQVGSYLLEVTDPHTSRRLAEELRSLNLHWDDYVRRVQLVGGGQMPEQPIGDQVRPQTLQILLREATQLLKEPLDITSAPLRTYRKRLQFMMMKIKEVDLDTLAPSPEFPADTLQKFKQAMPEVLQTLCEAMQVCEELQQSVCGLESRLAELLLWESEARELYQLLRHTHRGQDPRTRELISRGLQLEGQVVMEEQDLQAMVLAGQKSSPLQYLLANAIQERVRHAVSQSQEFVGLLSSLGSRRDHSPPRDPPPPKIFIQSQAEGAASAPPSDQSEQQDSVIQPKDLPQATPQDERQTSDPAPLPSLAQPVPQIVVQEFEEKMRVSQHHPHPEKERAPPVSETPQTQSPGDPQAQASVRPKNRTRPPGQGPPRAPEQLPGAILDQRPPRPLRQPQGTAAPSFPLDEDVLQGYTPPQGPPQQPPLAQQPAAARLDIKARKAQARQNRPWLQQKAESGPQAAPAGPTEPKVHSDVPDRASASQMAPEPPAQATSENQKQRETPQPPTPSLAQQQQHQIQSEQPVQGQTQQAKIQGQTQQSQIQGQTQQAQIQGQQVVFSQTQQAQIQGQTQQVQIQGQTQQAQIQVQTQQAQIQGQTQQAQIQGQQVVFSQTQQAQIQGQTQQTKIQDQQVVFSQTDTQVNIQGHQVVFSKQVVSQTQSQVKIQSQQPVASQTQTQVKSQPQQLVAGQTQTQVKSQPQQQVASQTQTQVKSQPQQPVASQSQTKPQPPHTSQPQAPVAILSQVAVGSRQPPVQGQTRPLESVHGQQQQAMTPKQQPQVQAQGKVPAHPQFKAQGKVPTQPQVQAHPGVPAHPQVLAQRPVQPVAAQTQSVGVAKAQALPSAPPQPKAMVTPHPEAQPKAQSRAQAPAQAPPHATVLASAVTSGPTQVTTPKQPQQVSAQPPQVRPPPQAVAMTHLQPKPSSPIQPRIISMPPARPQAPIQPQPLGSVVPQHAPAPAAPAPRTPHPAPAPAPAQPQQWGPLKPELVSQSYPKPQSQGPPVGPYPPYPQQPGPPTPPQQQWAPLRPGVVSQSYPRPQTPTEAPAQVVTYPPQSPGYPKPQPGPPQQQWGAPVPQTYPQPGVQMQPVHAVPPQPWSPIRPEAMTQGYPRPHGPGYATPPVPLQYHTPPPSPQHPLQYQMPPPSPQQVCPQQPPQYRTPLPSPQQPQQYPRPPPPPQQVQQYHAPSPQQPSPQQPQQWIPAQRPEAFPQSRPQMVQSHQTHYQTQHQQWLQTSTHISAQGQGTSPVQTPTPTPTPTPTQTQQMPTPAQTQQTPRPIQTQAPAVAPTPVQRPTPIPTQAPPSIQAPPPTQAAVSVHMPMPTPAPSSRLQPITVPPSKSTPTTTQAQTFTQPPAQTQTPTPTQTIPQIPTQKPVPVQTPTQAPVKHQGPPAEQPQPRPVQPQAPVLEQPQVQAAPRGKAAGLAQAPTQAYTEAYAKAQALARNHFEEAKHCLQEHILEAITVFRDKQLTQQQALAKEEMLGSLDTEMLEEFLRAAEGMEAFCTPSQLRDMEFFTQSVRTQWEGVCAAMAEYVKQLRFTIKRREFNSVMLLCEMHFNTQRLRPTSVPAGQACFSVEGSVAQAGRQLQGLKDLCDTLSPEDAHLLAQAQLRECEKRLAAIQHQFSAEQDTSPTNSGPSPITNYVPVTNHTSNTSHSPVTNHITITSPSPVTSPTPITNSCPVTNGSPAPSPIGSPAPQQACRVHGDHTYHDLSRVRKSKTVQKREIVKQMSAEDEAAKEATERYRSARFALVAQLNRNEQSMVGDLPSDSITTRDLQKRHKELQALTEESELLWGEFARQCSLLSQLRVQERGPEQEQVELALKWREQKTHLQNRVTSLGSALQLVDSTERSISEISERLDTFIKEPKDITTYTLTNANILKDIKELDESIQAEMDRLSRFDSDPSHLDLRDRAPLTQVVLSHRGALDRLRQQVRKSEAAARALDRFLMSLRTVHQDVSALHSAPSGDAALLQEGRAKLALIRPGVESLAEKGPQLDRLLEGGRLSVTRGGAAVSCLDMASGLLGALEEADAKLASRQQEHQKAQQNQGLTRRRATLAGQLRRILASTEKQGLQEPTIPAVQQRMRALQDIDGQLSALLPEISSLKEAGTPEEQTEHAQSEIDTLWEETNRAVTDRQEQCSALMELLKKFQNCRSYLGNVLQKAEQTIHEQASYMGKDNLQRLITTVHGIKEELSGVGAKIEEMRCVCRQLQSLLKKIPDCTNTPFEGEADTLVDTWLDVTEKTDSYSDNLCVGLELWEKQLVLGGEVESWAANKMAALAQSHPFHSETQVAHMKAEIETQEENIERFHKKTQEIQQLLQGKEEPLELQVLETGLRKRMEQVKELFADASDVFQELQAVRRHLTQKMADCQSSVQKIRSALTMLNTVSNPQLHTQTQELREQLQEQEEQLSSLLKEVGVMASVAGPEVLEALAADTRTLRETIASTHQLLQQKREQGERSLMQTVKDECHAFEEWFQDLQLNVNECFENPETCQDVETALKKLEAFLSSVEGEQRLSQLCERVEGSGEEHLGVEPQALLRDLLQEQQEELDTFRAHCRDRHALLQNILQNINGVQREYDYFRDWLQQREHKKPTGDEITQLHQEFLSHSGRAEAFSSLLSSAQRQGLRGEVLLIDSRVLLERYGNLKARVEQQAQEHAALQGALKELLAQMDSTSAWIRDRRQALDTLHQDAFPEDRLSTAQAVLSLRSEGDAKLRSLRRQVESVCERDGLEEERRRTLQQALGDAEEQWTGVLRAAEEAQSQAELQDSLSRELQELCAQEESTLAWVQQLQQGLDSLDQHTPTAERLSTAQAVLKLRSEGDAKLRSLRGRVESVCERDSLEEERRCALQQALGDAEEQWTGVLRAAEEAQSQAELQDSLSRELQELCAQEESTLAWVQQLNQGLDSLDQHTPTAERLGRAQAVLLLRSEGDAKLQSLRERVESVCEREGLEEERRRVLQQALGDAEEQWTGVLRAAEEAQSQAELQDSLSRELQELRAQEESTLAWVQQLQQGLDSMARGTHGSPEHLEERYNRAQAVLNVKAEGNGKLASLRKRVETVCSREDLEESRRRSHLQSLRDTDNEWRGVLQAAQEQHCVLKRLVERIVSCQSQKQQTQDRLDQLRHQTDQLPRRFPWPGLGERRHTLEQARALLDRIRTLAPSLAGLRAMGRELYQTTHDPSWTDHTWSNMEESVPSLLLELTELIKTLEEGIQTERVCAQLVEQHSAAQDWLREQVKGLPAPPTDRQGLQASVNTLKALLQTVDREKREMRECDAMRDSLLHLCTPGGRDALSLEVKQLHTLCDSSEQEVREQLCVCEARVGELERRRAVRSEGLRAEVEGLLAELRAQDQTLTYCDQLSTISQLQDSWHSLKCCERGLEGLEGKVRDLSVALRTAPSEEELPAELVSSVETVTQTYCSLRSRLSDRQTVCAENTVQIRERLPQDTPALEPDGRDTTGQ</sequence>
<feature type="compositionally biased region" description="Low complexity" evidence="7">
    <location>
        <begin position="1964"/>
        <end position="1988"/>
    </location>
</feature>
<keyword evidence="5" id="KW-0009">Actin-binding</keyword>
<feature type="compositionally biased region" description="Low complexity" evidence="7">
    <location>
        <begin position="1923"/>
        <end position="1954"/>
    </location>
</feature>
<dbReference type="Pfam" id="PF25034">
    <property type="entry name" value="Spectrin_SYNE1"/>
    <property type="match status" value="1"/>
</dbReference>
<feature type="region of interest" description="Disordered" evidence="7">
    <location>
        <begin position="953"/>
        <end position="1243"/>
    </location>
</feature>
<feature type="compositionally biased region" description="Pro residues" evidence="7">
    <location>
        <begin position="1760"/>
        <end position="1773"/>
    </location>
</feature>
<comment type="caution">
    <text evidence="9">The sequence shown here is derived from an EMBL/GenBank/DDBJ whole genome shotgun (WGS) entry which is preliminary data.</text>
</comment>
<feature type="compositionally biased region" description="Low complexity" evidence="7">
    <location>
        <begin position="1595"/>
        <end position="1612"/>
    </location>
</feature>
<evidence type="ECO:0000256" key="7">
    <source>
        <dbReference type="SAM" id="MobiDB-lite"/>
    </source>
</evidence>
<dbReference type="SUPFAM" id="SSF47576">
    <property type="entry name" value="Calponin-homology domain, CH-domain"/>
    <property type="match status" value="1"/>
</dbReference>